<dbReference type="Proteomes" id="UP000721954">
    <property type="component" value="Unassembled WGS sequence"/>
</dbReference>
<proteinExistence type="predicted"/>
<dbReference type="EMBL" id="JAFFZM010000013">
    <property type="protein sequence ID" value="MBO8200924.1"/>
    <property type="molecule type" value="Genomic_DNA"/>
</dbReference>
<reference evidence="2 3" key="1">
    <citation type="submission" date="2021-02" db="EMBL/GenBank/DDBJ databases">
        <title>Streptomyces spirodelae sp. nov., isolated from duckweed.</title>
        <authorList>
            <person name="Saimee Y."/>
            <person name="Duangmal K."/>
        </authorList>
    </citation>
    <scope>NUCLEOTIDE SEQUENCE [LARGE SCALE GENOMIC DNA]</scope>
    <source>
        <strain evidence="2 3">DSM 42105</strain>
    </source>
</reference>
<comment type="caution">
    <text evidence="2">The sequence shown here is derived from an EMBL/GenBank/DDBJ whole genome shotgun (WGS) entry which is preliminary data.</text>
</comment>
<accession>A0ABS3XZS9</accession>
<evidence type="ECO:0000256" key="1">
    <source>
        <dbReference type="SAM" id="MobiDB-lite"/>
    </source>
</evidence>
<evidence type="ECO:0000313" key="2">
    <source>
        <dbReference type="EMBL" id="MBO8200924.1"/>
    </source>
</evidence>
<name>A0ABS3XZS9_9ACTN</name>
<organism evidence="2 3">
    <name type="scientific">Streptomyces smyrnaeus</name>
    <dbReference type="NCBI Taxonomy" id="1387713"/>
    <lineage>
        <taxon>Bacteria</taxon>
        <taxon>Bacillati</taxon>
        <taxon>Actinomycetota</taxon>
        <taxon>Actinomycetes</taxon>
        <taxon>Kitasatosporales</taxon>
        <taxon>Streptomycetaceae</taxon>
        <taxon>Streptomyces</taxon>
    </lineage>
</organism>
<gene>
    <name evidence="2" type="ORF">JW613_21820</name>
</gene>
<feature type="region of interest" description="Disordered" evidence="1">
    <location>
        <begin position="87"/>
        <end position="115"/>
    </location>
</feature>
<evidence type="ECO:0000313" key="3">
    <source>
        <dbReference type="Proteomes" id="UP000721954"/>
    </source>
</evidence>
<sequence>MADAGGLPVPDRLALALRPDQVSPQSAGDEGFELLAGEALVGADHLSGPDEVVASSSAAIASRSPQKPNKLTHKHNALNHLFHALVKARGHSPEPISEAAQARSRKQQEDLGQEE</sequence>
<protein>
    <submittedName>
        <fullName evidence="2">Uncharacterized protein</fullName>
    </submittedName>
</protein>
<keyword evidence="3" id="KW-1185">Reference proteome</keyword>